<reference evidence="1 2" key="1">
    <citation type="submission" date="2023-11" db="EMBL/GenBank/DDBJ databases">
        <title>Dfirmibasis_genome.</title>
        <authorList>
            <person name="Edelbroek B."/>
            <person name="Kjellin J."/>
            <person name="Jerlstrom-Hultqvist J."/>
            <person name="Soderbom F."/>
        </authorList>
    </citation>
    <scope>NUCLEOTIDE SEQUENCE [LARGE SCALE GENOMIC DNA]</scope>
    <source>
        <strain evidence="1 2">TNS-C-14</strain>
    </source>
</reference>
<evidence type="ECO:0000313" key="1">
    <source>
        <dbReference type="EMBL" id="KAK5579715.1"/>
    </source>
</evidence>
<evidence type="ECO:0000313" key="2">
    <source>
        <dbReference type="Proteomes" id="UP001344447"/>
    </source>
</evidence>
<dbReference type="EMBL" id="JAVFKY010000003">
    <property type="protein sequence ID" value="KAK5579715.1"/>
    <property type="molecule type" value="Genomic_DNA"/>
</dbReference>
<dbReference type="Proteomes" id="UP001344447">
    <property type="component" value="Unassembled WGS sequence"/>
</dbReference>
<accession>A0AAN7U1T9</accession>
<comment type="caution">
    <text evidence="1">The sequence shown here is derived from an EMBL/GenBank/DDBJ whole genome shotgun (WGS) entry which is preliminary data.</text>
</comment>
<dbReference type="AlphaFoldDB" id="A0AAN7U1T9"/>
<gene>
    <name evidence="1" type="ORF">RB653_009401</name>
</gene>
<protein>
    <submittedName>
        <fullName evidence="1">Uncharacterized protein</fullName>
    </submittedName>
</protein>
<keyword evidence="2" id="KW-1185">Reference proteome</keyword>
<organism evidence="1 2">
    <name type="scientific">Dictyostelium firmibasis</name>
    <dbReference type="NCBI Taxonomy" id="79012"/>
    <lineage>
        <taxon>Eukaryota</taxon>
        <taxon>Amoebozoa</taxon>
        <taxon>Evosea</taxon>
        <taxon>Eumycetozoa</taxon>
        <taxon>Dictyostelia</taxon>
        <taxon>Dictyosteliales</taxon>
        <taxon>Dictyosteliaceae</taxon>
        <taxon>Dictyostelium</taxon>
    </lineage>
</organism>
<proteinExistence type="predicted"/>
<name>A0AAN7U1T9_9MYCE</name>
<sequence>MNTSKTLILVNNIRNQFNRKISYQTFALSQVKGKDGKVYTVPPKNWEEGISTPSESIVKAERSPAIPIEELQRMSAAKFSTSVPNSQKPFLQKIMN</sequence>